<dbReference type="AlphaFoldDB" id="A0A4Q9PPQ4"/>
<name>A0A4Q9PPQ4_9APHY</name>
<reference evidence="1 2" key="1">
    <citation type="submission" date="2019-01" db="EMBL/GenBank/DDBJ databases">
        <title>Draft genome sequences of three monokaryotic isolates of the white-rot basidiomycete fungus Dichomitus squalens.</title>
        <authorList>
            <consortium name="DOE Joint Genome Institute"/>
            <person name="Lopez S.C."/>
            <person name="Andreopoulos B."/>
            <person name="Pangilinan J."/>
            <person name="Lipzen A."/>
            <person name="Riley R."/>
            <person name="Ahrendt S."/>
            <person name="Ng V."/>
            <person name="Barry K."/>
            <person name="Daum C."/>
            <person name="Grigoriev I.V."/>
            <person name="Hilden K.S."/>
            <person name="Makela M.R."/>
            <person name="de Vries R.P."/>
        </authorList>
    </citation>
    <scope>NUCLEOTIDE SEQUENCE [LARGE SCALE GENOMIC DNA]</scope>
    <source>
        <strain evidence="1 2">CBS 464.89</strain>
    </source>
</reference>
<keyword evidence="2" id="KW-1185">Reference proteome</keyword>
<organism evidence="1 2">
    <name type="scientific">Dichomitus squalens</name>
    <dbReference type="NCBI Taxonomy" id="114155"/>
    <lineage>
        <taxon>Eukaryota</taxon>
        <taxon>Fungi</taxon>
        <taxon>Dikarya</taxon>
        <taxon>Basidiomycota</taxon>
        <taxon>Agaricomycotina</taxon>
        <taxon>Agaricomycetes</taxon>
        <taxon>Polyporales</taxon>
        <taxon>Polyporaceae</taxon>
        <taxon>Dichomitus</taxon>
    </lineage>
</organism>
<sequence>MLCIDQAIPSDSLLPIPYDRIDICCHHSLAYATLPSSFPDDAFRHVLSSAKAILTCLVRKINHMLASVNCARMLRRRHPLRPSSTTACYYSPQTGDSPQQDRLLVSSCYSGAARRPTSMFTTIRRSSAGWFDFRRRSMSGSQCPVQELPAPQFVGTCQSSYSIENGTSHSKQSAMTQACSLDASGEYLSMRQDALVHTRLCMLQTRPDDKHLCFRRIRLITSYI</sequence>
<dbReference type="Proteomes" id="UP000292082">
    <property type="component" value="Unassembled WGS sequence"/>
</dbReference>
<gene>
    <name evidence="1" type="ORF">BD310DRAFT_630277</name>
</gene>
<proteinExistence type="predicted"/>
<protein>
    <submittedName>
        <fullName evidence="1">Uncharacterized protein</fullName>
    </submittedName>
</protein>
<evidence type="ECO:0000313" key="2">
    <source>
        <dbReference type="Proteomes" id="UP000292082"/>
    </source>
</evidence>
<evidence type="ECO:0000313" key="1">
    <source>
        <dbReference type="EMBL" id="TBU56329.1"/>
    </source>
</evidence>
<accession>A0A4Q9PPQ4</accession>
<dbReference type="EMBL" id="ML145153">
    <property type="protein sequence ID" value="TBU56329.1"/>
    <property type="molecule type" value="Genomic_DNA"/>
</dbReference>